<dbReference type="EMBL" id="AP025739">
    <property type="protein sequence ID" value="BDI29243.1"/>
    <property type="molecule type" value="Genomic_DNA"/>
</dbReference>
<dbReference type="OrthoDB" id="9804207at2"/>
<evidence type="ECO:0000256" key="1">
    <source>
        <dbReference type="ARBA" id="ARBA00007118"/>
    </source>
</evidence>
<proteinExistence type="inferred from homology"/>
<protein>
    <recommendedName>
        <fullName evidence="7">Putative NAD(P)H nitroreductase</fullName>
        <ecNumber evidence="7">1.-.-.-</ecNumber>
    </recommendedName>
</protein>
<dbReference type="InterPro" id="IPR000415">
    <property type="entry name" value="Nitroreductase-like"/>
</dbReference>
<organism evidence="10 11">
    <name type="scientific">Capsulimonas corticalis</name>
    <dbReference type="NCBI Taxonomy" id="2219043"/>
    <lineage>
        <taxon>Bacteria</taxon>
        <taxon>Bacillati</taxon>
        <taxon>Armatimonadota</taxon>
        <taxon>Armatimonadia</taxon>
        <taxon>Capsulimonadales</taxon>
        <taxon>Capsulimonadaceae</taxon>
        <taxon>Capsulimonas</taxon>
    </lineage>
</organism>
<dbReference type="PANTHER" id="PTHR43821">
    <property type="entry name" value="NAD(P)H NITROREDUCTASE YDJA-RELATED"/>
    <property type="match status" value="1"/>
</dbReference>
<keyword evidence="5 7" id="KW-0560">Oxidoreductase</keyword>
<accession>A0A402D4M8</accession>
<reference evidence="10 11" key="1">
    <citation type="journal article" date="2019" name="Int. J. Syst. Evol. Microbiol.">
        <title>Capsulimonas corticalis gen. nov., sp. nov., an aerobic capsulated bacterium, of a novel bacterial order, Capsulimonadales ord. nov., of the class Armatimonadia of the phylum Armatimonadetes.</title>
        <authorList>
            <person name="Li J."/>
            <person name="Kudo C."/>
            <person name="Tonouchi A."/>
        </authorList>
    </citation>
    <scope>NUCLEOTIDE SEQUENCE [LARGE SCALE GENOMIC DNA]</scope>
    <source>
        <strain evidence="10 11">AX-7</strain>
    </source>
</reference>
<feature type="domain" description="Nitroreductase" evidence="9">
    <location>
        <begin position="25"/>
        <end position="189"/>
    </location>
</feature>
<dbReference type="Gene3D" id="3.40.109.10">
    <property type="entry name" value="NADH Oxidase"/>
    <property type="match status" value="1"/>
</dbReference>
<dbReference type="KEGG" id="ccot:CCAX7_12940"/>
<evidence type="ECO:0000256" key="4">
    <source>
        <dbReference type="ARBA" id="ARBA00022857"/>
    </source>
</evidence>
<keyword evidence="3 7" id="KW-0288">FMN</keyword>
<dbReference type="InterPro" id="IPR029479">
    <property type="entry name" value="Nitroreductase"/>
</dbReference>
<name>A0A402D4M8_9BACT</name>
<evidence type="ECO:0000313" key="11">
    <source>
        <dbReference type="Proteomes" id="UP000287394"/>
    </source>
</evidence>
<evidence type="ECO:0000259" key="9">
    <source>
        <dbReference type="Pfam" id="PF00881"/>
    </source>
</evidence>
<dbReference type="GO" id="GO:0016491">
    <property type="term" value="F:oxidoreductase activity"/>
    <property type="evidence" value="ECO:0007669"/>
    <property type="project" value="UniProtKB-UniRule"/>
</dbReference>
<keyword evidence="11" id="KW-1185">Reference proteome</keyword>
<feature type="binding site" description="in other chain" evidence="8">
    <location>
        <begin position="158"/>
        <end position="160"/>
    </location>
    <ligand>
        <name>FMN</name>
        <dbReference type="ChEBI" id="CHEBI:58210"/>
        <note>ligand shared between dimeric partners</note>
    </ligand>
</feature>
<sequence length="210" mass="22882">MTDQELTLETHSLGAATVEALQQAIAHRRSMGIARLKPDAVDRSLIEQLLEAANWAPSHGETEPWRFTIYTGDSRVALGEAFAAAYQQDAGAGFHEATFEAQKARALMSPVWISIGMEPALKSDGSLRMDLEDERIAVGCAVQNLHLVASAQGLAGMWLSKNIFIHPHVAEFVGLKSPGQLLGFFIVGWPNIPWPAGERGPVSEKVRWAE</sequence>
<dbReference type="PIRSF" id="PIRSF000232">
    <property type="entry name" value="YdjA"/>
    <property type="match status" value="1"/>
</dbReference>
<dbReference type="AlphaFoldDB" id="A0A402D4M8"/>
<evidence type="ECO:0000256" key="3">
    <source>
        <dbReference type="ARBA" id="ARBA00022643"/>
    </source>
</evidence>
<feature type="binding site" evidence="8">
    <location>
        <position position="59"/>
    </location>
    <ligand>
        <name>FMN</name>
        <dbReference type="ChEBI" id="CHEBI:58210"/>
        <note>ligand shared between dimeric partners</note>
    </ligand>
</feature>
<evidence type="ECO:0000256" key="2">
    <source>
        <dbReference type="ARBA" id="ARBA00022630"/>
    </source>
</evidence>
<evidence type="ECO:0000256" key="7">
    <source>
        <dbReference type="PIRNR" id="PIRNR000232"/>
    </source>
</evidence>
<dbReference type="PANTHER" id="PTHR43821:SF1">
    <property type="entry name" value="NAD(P)H NITROREDUCTASE YDJA-RELATED"/>
    <property type="match status" value="1"/>
</dbReference>
<dbReference type="CDD" id="cd02135">
    <property type="entry name" value="YdjA-like"/>
    <property type="match status" value="1"/>
</dbReference>
<feature type="binding site" description="in other chain" evidence="8">
    <location>
        <begin position="28"/>
        <end position="30"/>
    </location>
    <ligand>
        <name>FMN</name>
        <dbReference type="ChEBI" id="CHEBI:58210"/>
        <note>ligand shared between dimeric partners</note>
    </ligand>
</feature>
<keyword evidence="6 7" id="KW-0520">NAD</keyword>
<dbReference type="Pfam" id="PF00881">
    <property type="entry name" value="Nitroreductase"/>
    <property type="match status" value="1"/>
</dbReference>
<evidence type="ECO:0000313" key="10">
    <source>
        <dbReference type="EMBL" id="BDI29243.1"/>
    </source>
</evidence>
<dbReference type="InterPro" id="IPR026021">
    <property type="entry name" value="YdjA-like"/>
</dbReference>
<dbReference type="InterPro" id="IPR052530">
    <property type="entry name" value="NAD(P)H_nitroreductase"/>
</dbReference>
<keyword evidence="2 7" id="KW-0285">Flavoprotein</keyword>
<dbReference type="SUPFAM" id="SSF55469">
    <property type="entry name" value="FMN-dependent nitroreductase-like"/>
    <property type="match status" value="1"/>
</dbReference>
<gene>
    <name evidence="10" type="ORF">CCAX7_12940</name>
</gene>
<dbReference type="FunCoup" id="A0A402D4M8">
    <property type="interactions" value="49"/>
</dbReference>
<dbReference type="RefSeq" id="WP_119324480.1">
    <property type="nucleotide sequence ID" value="NZ_AP025739.1"/>
</dbReference>
<evidence type="ECO:0000256" key="6">
    <source>
        <dbReference type="ARBA" id="ARBA00023027"/>
    </source>
</evidence>
<keyword evidence="4 7" id="KW-0521">NADP</keyword>
<comment type="cofactor">
    <cofactor evidence="8">
        <name>FMN</name>
        <dbReference type="ChEBI" id="CHEBI:58210"/>
    </cofactor>
    <text evidence="8">Binds 1 FMN per subunit.</text>
</comment>
<evidence type="ECO:0000256" key="8">
    <source>
        <dbReference type="PIRSR" id="PIRSR000232-1"/>
    </source>
</evidence>
<evidence type="ECO:0000256" key="5">
    <source>
        <dbReference type="ARBA" id="ARBA00023002"/>
    </source>
</evidence>
<dbReference type="EC" id="1.-.-.-" evidence="7"/>
<dbReference type="Proteomes" id="UP000287394">
    <property type="component" value="Chromosome"/>
</dbReference>
<comment type="similarity">
    <text evidence="1 7">Belongs to the nitroreductase family.</text>
</comment>